<dbReference type="HOGENOM" id="CLU_1176468_0_0_1"/>
<evidence type="ECO:0008006" key="6">
    <source>
        <dbReference type="Google" id="ProtNLM"/>
    </source>
</evidence>
<dbReference type="InterPro" id="IPR012340">
    <property type="entry name" value="NA-bd_OB-fold"/>
</dbReference>
<dbReference type="EMBL" id="GL732743">
    <property type="protein sequence ID" value="EFX65488.1"/>
    <property type="molecule type" value="Genomic_DNA"/>
</dbReference>
<dbReference type="GO" id="GO:0005662">
    <property type="term" value="C:DNA replication factor A complex"/>
    <property type="evidence" value="ECO:0000318"/>
    <property type="project" value="GO_Central"/>
</dbReference>
<dbReference type="InParanoid" id="E9HS14"/>
<feature type="domain" description="Replication factor-A protein 1 N-terminal" evidence="2">
    <location>
        <begin position="21"/>
        <end position="75"/>
    </location>
</feature>
<dbReference type="AlphaFoldDB" id="E9HS14"/>
<keyword evidence="5" id="KW-1185">Reference proteome</keyword>
<keyword evidence="1" id="KW-0238">DNA-binding</keyword>
<dbReference type="Pfam" id="PF16900">
    <property type="entry name" value="REPA_OB_2"/>
    <property type="match status" value="1"/>
</dbReference>
<dbReference type="Gene3D" id="2.40.50.140">
    <property type="entry name" value="Nucleic acid-binding proteins"/>
    <property type="match status" value="2"/>
</dbReference>
<reference evidence="4 5" key="1">
    <citation type="journal article" date="2011" name="Science">
        <title>The ecoresponsive genome of Daphnia pulex.</title>
        <authorList>
            <person name="Colbourne J.K."/>
            <person name="Pfrender M.E."/>
            <person name="Gilbert D."/>
            <person name="Thomas W.K."/>
            <person name="Tucker A."/>
            <person name="Oakley T.H."/>
            <person name="Tokishita S."/>
            <person name="Aerts A."/>
            <person name="Arnold G.J."/>
            <person name="Basu M.K."/>
            <person name="Bauer D.J."/>
            <person name="Caceres C.E."/>
            <person name="Carmel L."/>
            <person name="Casola C."/>
            <person name="Choi J.H."/>
            <person name="Detter J.C."/>
            <person name="Dong Q."/>
            <person name="Dusheyko S."/>
            <person name="Eads B.D."/>
            <person name="Frohlich T."/>
            <person name="Geiler-Samerotte K.A."/>
            <person name="Gerlach D."/>
            <person name="Hatcher P."/>
            <person name="Jogdeo S."/>
            <person name="Krijgsveld J."/>
            <person name="Kriventseva E.V."/>
            <person name="Kultz D."/>
            <person name="Laforsch C."/>
            <person name="Lindquist E."/>
            <person name="Lopez J."/>
            <person name="Manak J.R."/>
            <person name="Muller J."/>
            <person name="Pangilinan J."/>
            <person name="Patwardhan R.P."/>
            <person name="Pitluck S."/>
            <person name="Pritham E.J."/>
            <person name="Rechtsteiner A."/>
            <person name="Rho M."/>
            <person name="Rogozin I.B."/>
            <person name="Sakarya O."/>
            <person name="Salamov A."/>
            <person name="Schaack S."/>
            <person name="Shapiro H."/>
            <person name="Shiga Y."/>
            <person name="Skalitzky C."/>
            <person name="Smith Z."/>
            <person name="Souvorov A."/>
            <person name="Sung W."/>
            <person name="Tang Z."/>
            <person name="Tsuchiya D."/>
            <person name="Tu H."/>
            <person name="Vos H."/>
            <person name="Wang M."/>
            <person name="Wolf Y.I."/>
            <person name="Yamagata H."/>
            <person name="Yamada T."/>
            <person name="Ye Y."/>
            <person name="Shaw J.R."/>
            <person name="Andrews J."/>
            <person name="Crease T.J."/>
            <person name="Tang H."/>
            <person name="Lucas S.M."/>
            <person name="Robertson H.M."/>
            <person name="Bork P."/>
            <person name="Koonin E.V."/>
            <person name="Zdobnov E.M."/>
            <person name="Grigoriev I.V."/>
            <person name="Lynch M."/>
            <person name="Boore J.L."/>
        </authorList>
    </citation>
    <scope>NUCLEOTIDE SEQUENCE [LARGE SCALE GENOMIC DNA]</scope>
</reference>
<dbReference type="GO" id="GO:0006289">
    <property type="term" value="P:nucleotide-excision repair"/>
    <property type="evidence" value="ECO:0000318"/>
    <property type="project" value="GO_Central"/>
</dbReference>
<dbReference type="OrthoDB" id="1751331at2759"/>
<dbReference type="GO" id="GO:0006260">
    <property type="term" value="P:DNA replication"/>
    <property type="evidence" value="ECO:0000318"/>
    <property type="project" value="GO_Central"/>
</dbReference>
<dbReference type="InterPro" id="IPR031657">
    <property type="entry name" value="REPA_OB_2"/>
</dbReference>
<evidence type="ECO:0000259" key="3">
    <source>
        <dbReference type="Pfam" id="PF16900"/>
    </source>
</evidence>
<dbReference type="GO" id="GO:0000724">
    <property type="term" value="P:double-strand break repair via homologous recombination"/>
    <property type="evidence" value="ECO:0000318"/>
    <property type="project" value="GO_Central"/>
</dbReference>
<dbReference type="SUPFAM" id="SSF50249">
    <property type="entry name" value="Nucleic acid-binding proteins"/>
    <property type="match status" value="2"/>
</dbReference>
<evidence type="ECO:0000259" key="2">
    <source>
        <dbReference type="Pfam" id="PF04057"/>
    </source>
</evidence>
<protein>
    <recommendedName>
        <fullName evidence="6">Replication protein A OB domain-containing protein</fullName>
    </recommendedName>
</protein>
<accession>E9HS14</accession>
<gene>
    <name evidence="4" type="ORF">DAPPUDRAFT_117249</name>
</gene>
<dbReference type="GO" id="GO:0051321">
    <property type="term" value="P:meiotic cell cycle"/>
    <property type="evidence" value="ECO:0000318"/>
    <property type="project" value="GO_Central"/>
</dbReference>
<dbReference type="KEGG" id="dpx:DAPPUDRAFT_117249"/>
<dbReference type="Proteomes" id="UP000000305">
    <property type="component" value="Unassembled WGS sequence"/>
</dbReference>
<dbReference type="STRING" id="6669.E9HS14"/>
<feature type="domain" description="Replication protein A OB" evidence="3">
    <location>
        <begin position="133"/>
        <end position="219"/>
    </location>
</feature>
<evidence type="ECO:0000313" key="5">
    <source>
        <dbReference type="Proteomes" id="UP000000305"/>
    </source>
</evidence>
<evidence type="ECO:0000313" key="4">
    <source>
        <dbReference type="EMBL" id="EFX65488.1"/>
    </source>
</evidence>
<dbReference type="eggNOG" id="KOG0851">
    <property type="taxonomic scope" value="Eukaryota"/>
</dbReference>
<dbReference type="PhylomeDB" id="E9HS14"/>
<dbReference type="InterPro" id="IPR007199">
    <property type="entry name" value="Rep_factor-A_N"/>
</dbReference>
<sequence length="236" mass="26156">MRLFHAYKANHNLSVDYKAAKGDKQDRYRLFISDGKYSYAYGMLATQLNHLVVDGQLENFTIIKVKKFVNKVATKADDGKKEYKIILLYIEPLVPGSEVGEKIGNLQTLKDDGEVTEEAAEKPTITFNSVPFDQLPNLENDNVVDVIGLVLYSSEFVLGNHKTNEVSRYLTAKLVDSTNTEVKLSLSIKVEDQCIVALNGAKISNNFGGRYLETLSCNAVLKSVGVVAWSNIALSL</sequence>
<evidence type="ECO:0000256" key="1">
    <source>
        <dbReference type="ARBA" id="ARBA00023125"/>
    </source>
</evidence>
<dbReference type="GO" id="GO:0007004">
    <property type="term" value="P:telomere maintenance via telomerase"/>
    <property type="evidence" value="ECO:0000318"/>
    <property type="project" value="GO_Central"/>
</dbReference>
<dbReference type="GO" id="GO:0003684">
    <property type="term" value="F:damaged DNA binding"/>
    <property type="evidence" value="ECO:0000318"/>
    <property type="project" value="GO_Central"/>
</dbReference>
<dbReference type="Pfam" id="PF04057">
    <property type="entry name" value="Rep-A_N"/>
    <property type="match status" value="1"/>
</dbReference>
<name>E9HS14_DAPPU</name>
<organism evidence="4 5">
    <name type="scientific">Daphnia pulex</name>
    <name type="common">Water flea</name>
    <dbReference type="NCBI Taxonomy" id="6669"/>
    <lineage>
        <taxon>Eukaryota</taxon>
        <taxon>Metazoa</taxon>
        <taxon>Ecdysozoa</taxon>
        <taxon>Arthropoda</taxon>
        <taxon>Crustacea</taxon>
        <taxon>Branchiopoda</taxon>
        <taxon>Diplostraca</taxon>
        <taxon>Cladocera</taxon>
        <taxon>Anomopoda</taxon>
        <taxon>Daphniidae</taxon>
        <taxon>Daphnia</taxon>
    </lineage>
</organism>
<proteinExistence type="predicted"/>
<dbReference type="GO" id="GO:0043047">
    <property type="term" value="F:single-stranded telomeric DNA binding"/>
    <property type="evidence" value="ECO:0000318"/>
    <property type="project" value="GO_Central"/>
</dbReference>